<proteinExistence type="predicted"/>
<dbReference type="Pfam" id="PF08241">
    <property type="entry name" value="Methyltransf_11"/>
    <property type="match status" value="1"/>
</dbReference>
<keyword evidence="2" id="KW-0489">Methyltransferase</keyword>
<dbReference type="GO" id="GO:0032259">
    <property type="term" value="P:methylation"/>
    <property type="evidence" value="ECO:0007669"/>
    <property type="project" value="UniProtKB-KW"/>
</dbReference>
<dbReference type="Proteomes" id="UP000641588">
    <property type="component" value="Unassembled WGS sequence"/>
</dbReference>
<gene>
    <name evidence="2" type="ORF">GC093_25410</name>
</gene>
<keyword evidence="2" id="KW-0808">Transferase</keyword>
<sequence length="200" mass="22867">MLLNRKVKSIGVDKWLFLKKFFRNPRDIGSIVPSSSSLTQKMLEPVMWDEISTIVELGAGTGVFTEAIHASKHSDCKVAVFEKDDEMRNRLQGLYSEFDFCKNAVELKKSLSDLGINKADVIISGLPFANFSQSDRSQIISQIKEILHEDGVFVTFQYSLQMKKMLQEEFAHMRIHLVPWNMPSAFVYVCRLKTTLVKNN</sequence>
<feature type="domain" description="Methyltransferase type 11" evidence="1">
    <location>
        <begin position="56"/>
        <end position="154"/>
    </location>
</feature>
<dbReference type="GO" id="GO:0008168">
    <property type="term" value="F:methyltransferase activity"/>
    <property type="evidence" value="ECO:0007669"/>
    <property type="project" value="UniProtKB-KW"/>
</dbReference>
<evidence type="ECO:0000313" key="2">
    <source>
        <dbReference type="EMBL" id="NOU96531.1"/>
    </source>
</evidence>
<organism evidence="2 3">
    <name type="scientific">Paenibacillus foliorum</name>
    <dbReference type="NCBI Taxonomy" id="2654974"/>
    <lineage>
        <taxon>Bacteria</taxon>
        <taxon>Bacillati</taxon>
        <taxon>Bacillota</taxon>
        <taxon>Bacilli</taxon>
        <taxon>Bacillales</taxon>
        <taxon>Paenibacillaceae</taxon>
        <taxon>Paenibacillus</taxon>
    </lineage>
</organism>
<name>A0A972K297_9BACL</name>
<keyword evidence="3" id="KW-1185">Reference proteome</keyword>
<reference evidence="2" key="1">
    <citation type="submission" date="2019-10" db="EMBL/GenBank/DDBJ databases">
        <title>Description of Paenibacillus glebae sp. nov.</title>
        <authorList>
            <person name="Carlier A."/>
            <person name="Qi S."/>
        </authorList>
    </citation>
    <scope>NUCLEOTIDE SEQUENCE</scope>
    <source>
        <strain evidence="2">LMG 31456</strain>
    </source>
</reference>
<dbReference type="InterPro" id="IPR013216">
    <property type="entry name" value="Methyltransf_11"/>
</dbReference>
<dbReference type="InterPro" id="IPR029063">
    <property type="entry name" value="SAM-dependent_MTases_sf"/>
</dbReference>
<comment type="caution">
    <text evidence="2">The sequence shown here is derived from an EMBL/GenBank/DDBJ whole genome shotgun (WGS) entry which is preliminary data.</text>
</comment>
<evidence type="ECO:0000259" key="1">
    <source>
        <dbReference type="Pfam" id="PF08241"/>
    </source>
</evidence>
<dbReference type="RefSeq" id="WP_171654763.1">
    <property type="nucleotide sequence ID" value="NZ_WHOD01000099.1"/>
</dbReference>
<evidence type="ECO:0000313" key="3">
    <source>
        <dbReference type="Proteomes" id="UP000641588"/>
    </source>
</evidence>
<dbReference type="AlphaFoldDB" id="A0A972K297"/>
<dbReference type="EMBL" id="WHOD01000099">
    <property type="protein sequence ID" value="NOU96531.1"/>
    <property type="molecule type" value="Genomic_DNA"/>
</dbReference>
<accession>A0A972K297</accession>
<dbReference type="SUPFAM" id="SSF53335">
    <property type="entry name" value="S-adenosyl-L-methionine-dependent methyltransferases"/>
    <property type="match status" value="1"/>
</dbReference>
<protein>
    <submittedName>
        <fullName evidence="2">Methyltransferase</fullName>
    </submittedName>
</protein>
<dbReference type="Gene3D" id="3.40.50.150">
    <property type="entry name" value="Vaccinia Virus protein VP39"/>
    <property type="match status" value="1"/>
</dbReference>
<dbReference type="CDD" id="cd02440">
    <property type="entry name" value="AdoMet_MTases"/>
    <property type="match status" value="1"/>
</dbReference>